<sequence>MTQFDHLTAPQHFQYKGGEVVLKQRYKFICDNRIYFSTTQFKDLQQHLYELEVDVLSPINDFGMAMDFNDMDHIYETFIKPKVHHQRLNDTLPSFNTTAENIAQWLWNEFNKHLPQGNQMYQLQLFETPQHGIYLNQTMMTE</sequence>
<keyword evidence="8" id="KW-0456">Lyase</keyword>
<comment type="catalytic activity">
    <reaction evidence="10">
        <text>7,8-dihydroneopterin 3'-triphosphate + H2O = 6-carboxy-5,6,7,8-tetrahydropterin + triphosphate + acetaldehyde + 2 H(+)</text>
        <dbReference type="Rhea" id="RHEA:27966"/>
        <dbReference type="ChEBI" id="CHEBI:15343"/>
        <dbReference type="ChEBI" id="CHEBI:15377"/>
        <dbReference type="ChEBI" id="CHEBI:15378"/>
        <dbReference type="ChEBI" id="CHEBI:18036"/>
        <dbReference type="ChEBI" id="CHEBI:58462"/>
        <dbReference type="ChEBI" id="CHEBI:61032"/>
        <dbReference type="EC" id="4.1.2.50"/>
    </reaction>
</comment>
<evidence type="ECO:0000256" key="9">
    <source>
        <dbReference type="ARBA" id="ARBA00031449"/>
    </source>
</evidence>
<organism evidence="11 12">
    <name type="scientific">Staphylococcus simiae CCM 7213 = CCUG 51256</name>
    <dbReference type="NCBI Taxonomy" id="911238"/>
    <lineage>
        <taxon>Bacteria</taxon>
        <taxon>Bacillati</taxon>
        <taxon>Bacillota</taxon>
        <taxon>Bacilli</taxon>
        <taxon>Bacillales</taxon>
        <taxon>Staphylococcaceae</taxon>
        <taxon>Staphylococcus</taxon>
    </lineage>
</organism>
<dbReference type="AlphaFoldDB" id="G5JH24"/>
<evidence type="ECO:0000256" key="2">
    <source>
        <dbReference type="ARBA" id="ARBA00005061"/>
    </source>
</evidence>
<evidence type="ECO:0000256" key="1">
    <source>
        <dbReference type="ARBA" id="ARBA00001947"/>
    </source>
</evidence>
<dbReference type="PANTHER" id="PTHR12589:SF7">
    <property type="entry name" value="6-PYRUVOYL TETRAHYDROBIOPTERIN SYNTHASE"/>
    <property type="match status" value="1"/>
</dbReference>
<reference evidence="11 12" key="1">
    <citation type="journal article" date="2012" name="BMC Genomics">
        <title>Comparative genomic analysis of the genus Staphylococcus including Staphylococcus aureus and its newly described sister species Staphylococcus simiae.</title>
        <authorList>
            <person name="Suzuki H."/>
            <person name="Lefebure T."/>
            <person name="Pavinski Bitar P."/>
            <person name="Stanhope M.J."/>
        </authorList>
    </citation>
    <scope>NUCLEOTIDE SEQUENCE [LARGE SCALE GENOMIC DNA]</scope>
    <source>
        <strain evidence="11 12">CCM 7213</strain>
    </source>
</reference>
<comment type="pathway">
    <text evidence="2">Purine metabolism; 7-cyano-7-deazaguanine biosynthesis.</text>
</comment>
<evidence type="ECO:0000256" key="8">
    <source>
        <dbReference type="ARBA" id="ARBA00023239"/>
    </source>
</evidence>
<dbReference type="RefSeq" id="WP_002462575.1">
    <property type="nucleotide sequence ID" value="NZ_AEUN01000298.1"/>
</dbReference>
<evidence type="ECO:0000256" key="7">
    <source>
        <dbReference type="ARBA" id="ARBA00022833"/>
    </source>
</evidence>
<dbReference type="Proteomes" id="UP000005413">
    <property type="component" value="Unassembled WGS sequence"/>
</dbReference>
<evidence type="ECO:0000256" key="3">
    <source>
        <dbReference type="ARBA" id="ARBA00008900"/>
    </source>
</evidence>
<proteinExistence type="inferred from homology"/>
<dbReference type="Gene3D" id="3.30.479.10">
    <property type="entry name" value="6-pyruvoyl tetrahydropterin synthase/QueD"/>
    <property type="match status" value="1"/>
</dbReference>
<dbReference type="GO" id="GO:0070497">
    <property type="term" value="F:6-carboxytetrahydropterin synthase activity"/>
    <property type="evidence" value="ECO:0007669"/>
    <property type="project" value="UniProtKB-EC"/>
</dbReference>
<comment type="similarity">
    <text evidence="3">Belongs to the PTPS family. QueD subfamily.</text>
</comment>
<keyword evidence="7" id="KW-0862">Zinc</keyword>
<dbReference type="UniPathway" id="UPA00391"/>
<dbReference type="PANTHER" id="PTHR12589">
    <property type="entry name" value="PYRUVOYL TETRAHYDROBIOPTERIN SYNTHASE"/>
    <property type="match status" value="1"/>
</dbReference>
<evidence type="ECO:0000256" key="5">
    <source>
        <dbReference type="ARBA" id="ARBA00018141"/>
    </source>
</evidence>
<dbReference type="SUPFAM" id="SSF55620">
    <property type="entry name" value="Tetrahydrobiopterin biosynthesis enzymes-like"/>
    <property type="match status" value="1"/>
</dbReference>
<evidence type="ECO:0000256" key="6">
    <source>
        <dbReference type="ARBA" id="ARBA00022723"/>
    </source>
</evidence>
<keyword evidence="6" id="KW-0479">Metal-binding</keyword>
<dbReference type="InterPro" id="IPR038418">
    <property type="entry name" value="6-PTP_synth/QueD_sf"/>
</dbReference>
<dbReference type="EMBL" id="AEUN01000298">
    <property type="protein sequence ID" value="EHJ08511.1"/>
    <property type="molecule type" value="Genomic_DNA"/>
</dbReference>
<dbReference type="PATRIC" id="fig|911238.3.peg.614"/>
<dbReference type="GO" id="GO:0046872">
    <property type="term" value="F:metal ion binding"/>
    <property type="evidence" value="ECO:0007669"/>
    <property type="project" value="UniProtKB-KW"/>
</dbReference>
<comment type="cofactor">
    <cofactor evidence="1">
        <name>Zn(2+)</name>
        <dbReference type="ChEBI" id="CHEBI:29105"/>
    </cofactor>
</comment>
<accession>G5JH24</accession>
<protein>
    <recommendedName>
        <fullName evidence="5">6-carboxy-5,6,7,8-tetrahydropterin synthase</fullName>
        <ecNumber evidence="4">4.1.2.50</ecNumber>
    </recommendedName>
    <alternativeName>
        <fullName evidence="9">Queuosine biosynthesis protein QueD</fullName>
    </alternativeName>
</protein>
<dbReference type="EC" id="4.1.2.50" evidence="4"/>
<comment type="caution">
    <text evidence="11">The sequence shown here is derived from an EMBL/GenBank/DDBJ whole genome shotgun (WGS) entry which is preliminary data.</text>
</comment>
<dbReference type="InterPro" id="IPR007115">
    <property type="entry name" value="6-PTP_synth/QueD"/>
</dbReference>
<evidence type="ECO:0000313" key="12">
    <source>
        <dbReference type="Proteomes" id="UP000005413"/>
    </source>
</evidence>
<evidence type="ECO:0000256" key="10">
    <source>
        <dbReference type="ARBA" id="ARBA00048807"/>
    </source>
</evidence>
<name>G5JH24_9STAP</name>
<dbReference type="Pfam" id="PF01242">
    <property type="entry name" value="PTPS"/>
    <property type="match status" value="1"/>
</dbReference>
<dbReference type="OrthoDB" id="9804698at2"/>
<evidence type="ECO:0000256" key="4">
    <source>
        <dbReference type="ARBA" id="ARBA00012982"/>
    </source>
</evidence>
<keyword evidence="12" id="KW-1185">Reference proteome</keyword>
<evidence type="ECO:0000313" key="11">
    <source>
        <dbReference type="EMBL" id="EHJ08511.1"/>
    </source>
</evidence>
<gene>
    <name evidence="11" type="ORF">SS7213T_03765</name>
</gene>